<dbReference type="EMBL" id="JACGCM010002113">
    <property type="protein sequence ID" value="KAF6144730.1"/>
    <property type="molecule type" value="Genomic_DNA"/>
</dbReference>
<evidence type="ECO:0000256" key="3">
    <source>
        <dbReference type="ARBA" id="ARBA00022801"/>
    </source>
</evidence>
<dbReference type="InterPro" id="IPR000340">
    <property type="entry name" value="Dual-sp_phosphatase_cat-dom"/>
</dbReference>
<name>A0A7J7LQA5_9MAGN</name>
<dbReference type="GO" id="GO:0005737">
    <property type="term" value="C:cytoplasm"/>
    <property type="evidence" value="ECO:0007669"/>
    <property type="project" value="TreeGrafter"/>
</dbReference>
<feature type="domain" description="Tyrosine specific protein phosphatases" evidence="6">
    <location>
        <begin position="106"/>
        <end position="135"/>
    </location>
</feature>
<dbReference type="OrthoDB" id="10252009at2759"/>
<gene>
    <name evidence="7" type="ORF">GIB67_017749</name>
</gene>
<evidence type="ECO:0000259" key="6">
    <source>
        <dbReference type="PROSITE" id="PS50056"/>
    </source>
</evidence>
<proteinExistence type="inferred from homology"/>
<dbReference type="InterPro" id="IPR020422">
    <property type="entry name" value="TYR_PHOSPHATASE_DUAL_dom"/>
</dbReference>
<evidence type="ECO:0000313" key="7">
    <source>
        <dbReference type="EMBL" id="KAF6144730.1"/>
    </source>
</evidence>
<dbReference type="EC" id="3.1.3.48" evidence="2"/>
<feature type="domain" description="Tyrosine-protein phosphatase" evidence="5">
    <location>
        <begin position="32"/>
        <end position="135"/>
    </location>
</feature>
<keyword evidence="4" id="KW-0904">Protein phosphatase</keyword>
<evidence type="ECO:0000313" key="8">
    <source>
        <dbReference type="Proteomes" id="UP000541444"/>
    </source>
</evidence>
<reference evidence="7 8" key="1">
    <citation type="journal article" date="2020" name="IScience">
        <title>Genome Sequencing of the Endangered Kingdonia uniflora (Circaeasteraceae, Ranunculales) Reveals Potential Mechanisms of Evolutionary Specialization.</title>
        <authorList>
            <person name="Sun Y."/>
            <person name="Deng T."/>
            <person name="Zhang A."/>
            <person name="Moore M.J."/>
            <person name="Landis J.B."/>
            <person name="Lin N."/>
            <person name="Zhang H."/>
            <person name="Zhang X."/>
            <person name="Huang J."/>
            <person name="Zhang X."/>
            <person name="Sun H."/>
            <person name="Wang H."/>
        </authorList>
    </citation>
    <scope>NUCLEOTIDE SEQUENCE [LARGE SCALE GENOMIC DNA]</scope>
    <source>
        <strain evidence="7">TB1705</strain>
        <tissue evidence="7">Leaf</tissue>
    </source>
</reference>
<evidence type="ECO:0000256" key="1">
    <source>
        <dbReference type="ARBA" id="ARBA00008601"/>
    </source>
</evidence>
<dbReference type="PANTHER" id="PTHR10159:SF511">
    <property type="entry name" value="DUAL SPECIFICITY PROTEIN PHOSPHATASE 1"/>
    <property type="match status" value="1"/>
</dbReference>
<evidence type="ECO:0000259" key="5">
    <source>
        <dbReference type="PROSITE" id="PS50054"/>
    </source>
</evidence>
<dbReference type="GO" id="GO:0008330">
    <property type="term" value="F:protein tyrosine/threonine phosphatase activity"/>
    <property type="evidence" value="ECO:0007669"/>
    <property type="project" value="TreeGrafter"/>
</dbReference>
<sequence>MSHLEEETIDKSKIAAIKQALCANKCVKEDNLPIQIEEGLFLGSFGAAINKDALKSLNITHILTVADFMRSVYPDDFVYKKIKDVELIWFAVIEVVADREQTYIARHFDECFSFIDEAKKMGGGVLVHCFAGRSR</sequence>
<dbReference type="GO" id="GO:0033550">
    <property type="term" value="F:MAP kinase tyrosine phosphatase activity"/>
    <property type="evidence" value="ECO:0007669"/>
    <property type="project" value="TreeGrafter"/>
</dbReference>
<dbReference type="GO" id="GO:0017017">
    <property type="term" value="F:MAP kinase tyrosine/serine/threonine phosphatase activity"/>
    <property type="evidence" value="ECO:0007669"/>
    <property type="project" value="TreeGrafter"/>
</dbReference>
<dbReference type="CDD" id="cd14498">
    <property type="entry name" value="DSP"/>
    <property type="match status" value="1"/>
</dbReference>
<dbReference type="SUPFAM" id="SSF52799">
    <property type="entry name" value="(Phosphotyrosine protein) phosphatases II"/>
    <property type="match status" value="1"/>
</dbReference>
<dbReference type="Proteomes" id="UP000541444">
    <property type="component" value="Unassembled WGS sequence"/>
</dbReference>
<keyword evidence="3" id="KW-0378">Hydrolase</keyword>
<dbReference type="PANTHER" id="PTHR10159">
    <property type="entry name" value="DUAL SPECIFICITY PROTEIN PHOSPHATASE"/>
    <property type="match status" value="1"/>
</dbReference>
<evidence type="ECO:0000256" key="4">
    <source>
        <dbReference type="ARBA" id="ARBA00022912"/>
    </source>
</evidence>
<accession>A0A7J7LQA5</accession>
<dbReference type="PROSITE" id="PS50056">
    <property type="entry name" value="TYR_PHOSPHATASE_2"/>
    <property type="match status" value="1"/>
</dbReference>
<dbReference type="InterPro" id="IPR029021">
    <property type="entry name" value="Prot-tyrosine_phosphatase-like"/>
</dbReference>
<organism evidence="7 8">
    <name type="scientific">Kingdonia uniflora</name>
    <dbReference type="NCBI Taxonomy" id="39325"/>
    <lineage>
        <taxon>Eukaryota</taxon>
        <taxon>Viridiplantae</taxon>
        <taxon>Streptophyta</taxon>
        <taxon>Embryophyta</taxon>
        <taxon>Tracheophyta</taxon>
        <taxon>Spermatophyta</taxon>
        <taxon>Magnoliopsida</taxon>
        <taxon>Ranunculales</taxon>
        <taxon>Circaeasteraceae</taxon>
        <taxon>Kingdonia</taxon>
    </lineage>
</organism>
<dbReference type="Gene3D" id="3.90.190.10">
    <property type="entry name" value="Protein tyrosine phosphatase superfamily"/>
    <property type="match status" value="1"/>
</dbReference>
<comment type="caution">
    <text evidence="7">The sequence shown here is derived from an EMBL/GenBank/DDBJ whole genome shotgun (WGS) entry which is preliminary data.</text>
</comment>
<evidence type="ECO:0000256" key="2">
    <source>
        <dbReference type="ARBA" id="ARBA00013064"/>
    </source>
</evidence>
<feature type="non-terminal residue" evidence="7">
    <location>
        <position position="1"/>
    </location>
</feature>
<keyword evidence="8" id="KW-1185">Reference proteome</keyword>
<dbReference type="PROSITE" id="PS50054">
    <property type="entry name" value="TYR_PHOSPHATASE_DUAL"/>
    <property type="match status" value="1"/>
</dbReference>
<dbReference type="InterPro" id="IPR000387">
    <property type="entry name" value="Tyr_Pase_dom"/>
</dbReference>
<comment type="similarity">
    <text evidence="1">Belongs to the protein-tyrosine phosphatase family. Non-receptor class dual specificity subfamily.</text>
</comment>
<dbReference type="Pfam" id="PF00782">
    <property type="entry name" value="DSPc"/>
    <property type="match status" value="1"/>
</dbReference>
<dbReference type="GO" id="GO:0043409">
    <property type="term" value="P:negative regulation of MAPK cascade"/>
    <property type="evidence" value="ECO:0007669"/>
    <property type="project" value="TreeGrafter"/>
</dbReference>
<dbReference type="AlphaFoldDB" id="A0A7J7LQA5"/>
<protein>
    <recommendedName>
        <fullName evidence="2">protein-tyrosine-phosphatase</fullName>
        <ecNumber evidence="2">3.1.3.48</ecNumber>
    </recommendedName>
</protein>